<sequence length="149" mass="16979">MSSLVYMLDTNILSDAIKDPFGRTRRYMERFNDGVICISAIVASEMRYGIRKKVSPRLTERVEQTLSRIPVLPYDDQASRSYGMIRNDLERQGQPIGWADLFIAAHALSLGLTLVTNNTREFSRVENLKIENWLADDATGIKVPEEDLK</sequence>
<evidence type="ECO:0000256" key="8">
    <source>
        <dbReference type="HAMAP-Rule" id="MF_00265"/>
    </source>
</evidence>
<dbReference type="EMBL" id="JAUSVF010000001">
    <property type="protein sequence ID" value="MDQ0319732.1"/>
    <property type="molecule type" value="Genomic_DNA"/>
</dbReference>
<evidence type="ECO:0000256" key="2">
    <source>
        <dbReference type="ARBA" id="ARBA00022649"/>
    </source>
</evidence>
<dbReference type="EC" id="3.1.-.-" evidence="8"/>
<gene>
    <name evidence="8" type="primary">vapC</name>
    <name evidence="10" type="ORF">QO002_001870</name>
</gene>
<accession>A0ABU0BS80</accession>
<feature type="binding site" evidence="8">
    <location>
        <position position="9"/>
    </location>
    <ligand>
        <name>Mg(2+)</name>
        <dbReference type="ChEBI" id="CHEBI:18420"/>
    </ligand>
</feature>
<keyword evidence="2 8" id="KW-1277">Toxin-antitoxin system</keyword>
<keyword evidence="6 8" id="KW-0460">Magnesium</keyword>
<keyword evidence="4 8" id="KW-0479">Metal-binding</keyword>
<proteinExistence type="inferred from homology"/>
<name>A0ABU0BS80_9HYPH</name>
<comment type="caution">
    <text evidence="10">The sequence shown here is derived from an EMBL/GenBank/DDBJ whole genome shotgun (WGS) entry which is preliminary data.</text>
</comment>
<dbReference type="SMART" id="SM00670">
    <property type="entry name" value="PINc"/>
    <property type="match status" value="1"/>
</dbReference>
<dbReference type="SUPFAM" id="SSF88723">
    <property type="entry name" value="PIN domain-like"/>
    <property type="match status" value="1"/>
</dbReference>
<evidence type="ECO:0000313" key="11">
    <source>
        <dbReference type="Proteomes" id="UP001230207"/>
    </source>
</evidence>
<comment type="similarity">
    <text evidence="7 8">Belongs to the PINc/VapC protein family.</text>
</comment>
<keyword evidence="10" id="KW-0255">Endonuclease</keyword>
<comment type="cofactor">
    <cofactor evidence="1 8">
        <name>Mg(2+)</name>
        <dbReference type="ChEBI" id="CHEBI:18420"/>
    </cofactor>
</comment>
<dbReference type="InterPro" id="IPR050556">
    <property type="entry name" value="Type_II_TA_system_RNase"/>
</dbReference>
<evidence type="ECO:0000256" key="4">
    <source>
        <dbReference type="ARBA" id="ARBA00022723"/>
    </source>
</evidence>
<organism evidence="10 11">
    <name type="scientific">Pararhizobium capsulatum DSM 1112</name>
    <dbReference type="NCBI Taxonomy" id="1121113"/>
    <lineage>
        <taxon>Bacteria</taxon>
        <taxon>Pseudomonadati</taxon>
        <taxon>Pseudomonadota</taxon>
        <taxon>Alphaproteobacteria</taxon>
        <taxon>Hyphomicrobiales</taxon>
        <taxon>Rhizobiaceae</taxon>
        <taxon>Rhizobium/Agrobacterium group</taxon>
        <taxon>Pararhizobium</taxon>
    </lineage>
</organism>
<reference evidence="10 11" key="1">
    <citation type="submission" date="2023-07" db="EMBL/GenBank/DDBJ databases">
        <title>Genomic Encyclopedia of Type Strains, Phase IV (KMG-IV): sequencing the most valuable type-strain genomes for metagenomic binning, comparative biology and taxonomic classification.</title>
        <authorList>
            <person name="Goeker M."/>
        </authorList>
    </citation>
    <scope>NUCLEOTIDE SEQUENCE [LARGE SCALE GENOMIC DNA]</scope>
    <source>
        <strain evidence="10 11">DSM 1112</strain>
    </source>
</reference>
<dbReference type="Gene3D" id="3.40.50.1010">
    <property type="entry name" value="5'-nuclease"/>
    <property type="match status" value="1"/>
</dbReference>
<feature type="domain" description="PIN" evidence="9">
    <location>
        <begin position="4"/>
        <end position="123"/>
    </location>
</feature>
<evidence type="ECO:0000256" key="5">
    <source>
        <dbReference type="ARBA" id="ARBA00022801"/>
    </source>
</evidence>
<dbReference type="InterPro" id="IPR029060">
    <property type="entry name" value="PIN-like_dom_sf"/>
</dbReference>
<evidence type="ECO:0000256" key="6">
    <source>
        <dbReference type="ARBA" id="ARBA00022842"/>
    </source>
</evidence>
<keyword evidence="3 8" id="KW-0540">Nuclease</keyword>
<keyword evidence="5 8" id="KW-0378">Hydrolase</keyword>
<dbReference type="Proteomes" id="UP001230207">
    <property type="component" value="Unassembled WGS sequence"/>
</dbReference>
<evidence type="ECO:0000313" key="10">
    <source>
        <dbReference type="EMBL" id="MDQ0319732.1"/>
    </source>
</evidence>
<evidence type="ECO:0000256" key="1">
    <source>
        <dbReference type="ARBA" id="ARBA00001946"/>
    </source>
</evidence>
<dbReference type="GO" id="GO:0004519">
    <property type="term" value="F:endonuclease activity"/>
    <property type="evidence" value="ECO:0007669"/>
    <property type="project" value="UniProtKB-KW"/>
</dbReference>
<dbReference type="GO" id="GO:0016787">
    <property type="term" value="F:hydrolase activity"/>
    <property type="evidence" value="ECO:0007669"/>
    <property type="project" value="UniProtKB-KW"/>
</dbReference>
<dbReference type="CDD" id="cd18748">
    <property type="entry name" value="PIN_VapC4-5_FitB-like"/>
    <property type="match status" value="1"/>
</dbReference>
<dbReference type="PANTHER" id="PTHR33653">
    <property type="entry name" value="RIBONUCLEASE VAPC2"/>
    <property type="match status" value="1"/>
</dbReference>
<evidence type="ECO:0000256" key="3">
    <source>
        <dbReference type="ARBA" id="ARBA00022722"/>
    </source>
</evidence>
<feature type="binding site" evidence="8">
    <location>
        <position position="100"/>
    </location>
    <ligand>
        <name>Mg(2+)</name>
        <dbReference type="ChEBI" id="CHEBI:18420"/>
    </ligand>
</feature>
<dbReference type="HAMAP" id="MF_00265">
    <property type="entry name" value="VapC_Nob1"/>
    <property type="match status" value="1"/>
</dbReference>
<keyword evidence="8" id="KW-0800">Toxin</keyword>
<dbReference type="Pfam" id="PF01850">
    <property type="entry name" value="PIN"/>
    <property type="match status" value="1"/>
</dbReference>
<protein>
    <recommendedName>
        <fullName evidence="8">Ribonuclease VapC</fullName>
        <shortName evidence="8">RNase VapC</shortName>
        <ecNumber evidence="8">3.1.-.-</ecNumber>
    </recommendedName>
    <alternativeName>
        <fullName evidence="8">Toxin VapC</fullName>
    </alternativeName>
</protein>
<evidence type="ECO:0000256" key="7">
    <source>
        <dbReference type="ARBA" id="ARBA00038093"/>
    </source>
</evidence>
<comment type="function">
    <text evidence="8">Toxic component of a toxin-antitoxin (TA) system. An RNase.</text>
</comment>
<dbReference type="PANTHER" id="PTHR33653:SF1">
    <property type="entry name" value="RIBONUCLEASE VAPC2"/>
    <property type="match status" value="1"/>
</dbReference>
<dbReference type="InterPro" id="IPR022907">
    <property type="entry name" value="VapC_family"/>
</dbReference>
<keyword evidence="11" id="KW-1185">Reference proteome</keyword>
<dbReference type="InterPro" id="IPR002716">
    <property type="entry name" value="PIN_dom"/>
</dbReference>
<evidence type="ECO:0000259" key="9">
    <source>
        <dbReference type="SMART" id="SM00670"/>
    </source>
</evidence>